<dbReference type="PANTHER" id="PTHR23268">
    <property type="entry name" value="T-CELL RECEPTOR BETA CHAIN"/>
    <property type="match status" value="1"/>
</dbReference>
<name>A0A3P8Z4S2_ESOLU</name>
<reference evidence="4" key="2">
    <citation type="submission" date="2020-02" db="EMBL/GenBank/DDBJ databases">
        <title>Esox lucius (northern pike) genome, fEsoLuc1, primary haplotype.</title>
        <authorList>
            <person name="Myers G."/>
            <person name="Karagic N."/>
            <person name="Meyer A."/>
            <person name="Pippel M."/>
            <person name="Reichard M."/>
            <person name="Winkler S."/>
            <person name="Tracey A."/>
            <person name="Sims Y."/>
            <person name="Howe K."/>
            <person name="Rhie A."/>
            <person name="Formenti G."/>
            <person name="Durbin R."/>
            <person name="Fedrigo O."/>
            <person name="Jarvis E.D."/>
        </authorList>
    </citation>
    <scope>NUCLEOTIDE SEQUENCE [LARGE SCALE GENOMIC DNA]</scope>
</reference>
<dbReference type="AlphaFoldDB" id="A0A3P8Z4S2"/>
<reference evidence="4" key="4">
    <citation type="submission" date="2025-09" db="UniProtKB">
        <authorList>
            <consortium name="Ensembl"/>
        </authorList>
    </citation>
    <scope>IDENTIFICATION</scope>
</reference>
<dbReference type="InterPro" id="IPR007110">
    <property type="entry name" value="Ig-like_dom"/>
</dbReference>
<sequence length="128" mass="14399">TPHRVLCLAKGNEVTQSPEVLHQLKGYNAQINCKHTKDFTYSQMYWYRQLPGEGMKQIIYITTTNKPEYSGGFSDVKFSANKTVAESGSFTVKKLETGDSGMYFCAVSEHSDTEDKYSCTKTSLTASW</sequence>
<dbReference type="Bgee" id="ENSELUG00000022063">
    <property type="expression patterns" value="Expressed in head kidney and 3 other cell types or tissues"/>
</dbReference>
<dbReference type="Proteomes" id="UP000265140">
    <property type="component" value="Chromosome 15"/>
</dbReference>
<dbReference type="OMA" id="HDFGDFN"/>
<dbReference type="GO" id="GO:0005886">
    <property type="term" value="C:plasma membrane"/>
    <property type="evidence" value="ECO:0007669"/>
    <property type="project" value="TreeGrafter"/>
</dbReference>
<dbReference type="InterPro" id="IPR013783">
    <property type="entry name" value="Ig-like_fold"/>
</dbReference>
<dbReference type="InterPro" id="IPR036179">
    <property type="entry name" value="Ig-like_dom_sf"/>
</dbReference>
<dbReference type="GeneTree" id="ENSGT00990000207001"/>
<evidence type="ECO:0000256" key="2">
    <source>
        <dbReference type="ARBA" id="ARBA00022859"/>
    </source>
</evidence>
<feature type="domain" description="Ig-like" evidence="3">
    <location>
        <begin position="2"/>
        <end position="125"/>
    </location>
</feature>
<dbReference type="SMART" id="SM00409">
    <property type="entry name" value="IG"/>
    <property type="match status" value="1"/>
</dbReference>
<dbReference type="InterPro" id="IPR003599">
    <property type="entry name" value="Ig_sub"/>
</dbReference>
<dbReference type="Gene3D" id="2.60.40.10">
    <property type="entry name" value="Immunoglobulins"/>
    <property type="match status" value="1"/>
</dbReference>
<proteinExistence type="predicted"/>
<dbReference type="InterPro" id="IPR013106">
    <property type="entry name" value="Ig_V-set"/>
</dbReference>
<evidence type="ECO:0000313" key="5">
    <source>
        <dbReference type="Proteomes" id="UP000265140"/>
    </source>
</evidence>
<dbReference type="GO" id="GO:0007166">
    <property type="term" value="P:cell surface receptor signaling pathway"/>
    <property type="evidence" value="ECO:0007669"/>
    <property type="project" value="TreeGrafter"/>
</dbReference>
<dbReference type="STRING" id="8010.ENSELUP00000023192"/>
<dbReference type="Pfam" id="PF07686">
    <property type="entry name" value="V-set"/>
    <property type="match status" value="1"/>
</dbReference>
<dbReference type="Ensembl" id="ENSELUT00000042577.3">
    <property type="protein sequence ID" value="ENSELUP00000023192.3"/>
    <property type="gene ID" value="ENSELUG00000022063.3"/>
</dbReference>
<keyword evidence="5" id="KW-1185">Reference proteome</keyword>
<dbReference type="SMART" id="SM00406">
    <property type="entry name" value="IGv"/>
    <property type="match status" value="1"/>
</dbReference>
<reference evidence="5" key="1">
    <citation type="journal article" date="2014" name="PLoS ONE">
        <title>The genome and linkage map of the northern pike (Esox lucius): conserved synteny revealed between the salmonid sister group and the Neoteleostei.</title>
        <authorList>
            <person name="Rondeau E.B."/>
            <person name="Minkley D.R."/>
            <person name="Leong J.S."/>
            <person name="Messmer A.M."/>
            <person name="Jantzen J.R."/>
            <person name="von Schalburg K.R."/>
            <person name="Lemon C."/>
            <person name="Bird N.H."/>
            <person name="Koop B.F."/>
        </authorList>
    </citation>
    <scope>NUCLEOTIDE SEQUENCE</scope>
</reference>
<evidence type="ECO:0000256" key="1">
    <source>
        <dbReference type="ARBA" id="ARBA00022729"/>
    </source>
</evidence>
<organism evidence="4 5">
    <name type="scientific">Esox lucius</name>
    <name type="common">Northern pike</name>
    <dbReference type="NCBI Taxonomy" id="8010"/>
    <lineage>
        <taxon>Eukaryota</taxon>
        <taxon>Metazoa</taxon>
        <taxon>Chordata</taxon>
        <taxon>Craniata</taxon>
        <taxon>Vertebrata</taxon>
        <taxon>Euteleostomi</taxon>
        <taxon>Actinopterygii</taxon>
        <taxon>Neopterygii</taxon>
        <taxon>Teleostei</taxon>
        <taxon>Protacanthopterygii</taxon>
        <taxon>Esociformes</taxon>
        <taxon>Esocidae</taxon>
        <taxon>Esox</taxon>
    </lineage>
</organism>
<evidence type="ECO:0000313" key="4">
    <source>
        <dbReference type="Ensembl" id="ENSELUP00000023192.3"/>
    </source>
</evidence>
<keyword evidence="1" id="KW-0732">Signal</keyword>
<evidence type="ECO:0000259" key="3">
    <source>
        <dbReference type="PROSITE" id="PS50835"/>
    </source>
</evidence>
<dbReference type="InterPro" id="IPR050413">
    <property type="entry name" value="TCR_beta_variable"/>
</dbReference>
<reference evidence="4" key="3">
    <citation type="submission" date="2025-08" db="UniProtKB">
        <authorList>
            <consortium name="Ensembl"/>
        </authorList>
    </citation>
    <scope>IDENTIFICATION</scope>
</reference>
<accession>A0A3P8Z4S2</accession>
<keyword evidence="2" id="KW-0391">Immunity</keyword>
<protein>
    <recommendedName>
        <fullName evidence="3">Ig-like domain-containing protein</fullName>
    </recommendedName>
</protein>
<dbReference type="PANTHER" id="PTHR23268:SF102">
    <property type="entry name" value="IMMUNOGLOBULIN V-SET DOMAIN-CONTAINING PROTEIN"/>
    <property type="match status" value="1"/>
</dbReference>
<dbReference type="InParanoid" id="A0A3P8Z4S2"/>
<dbReference type="GO" id="GO:0002376">
    <property type="term" value="P:immune system process"/>
    <property type="evidence" value="ECO:0007669"/>
    <property type="project" value="UniProtKB-KW"/>
</dbReference>
<dbReference type="SUPFAM" id="SSF48726">
    <property type="entry name" value="Immunoglobulin"/>
    <property type="match status" value="1"/>
</dbReference>
<dbReference type="PROSITE" id="PS50835">
    <property type="entry name" value="IG_LIKE"/>
    <property type="match status" value="1"/>
</dbReference>